<feature type="transmembrane region" description="Helical" evidence="5">
    <location>
        <begin position="112"/>
        <end position="133"/>
    </location>
</feature>
<dbReference type="GO" id="GO:0005576">
    <property type="term" value="C:extracellular region"/>
    <property type="evidence" value="ECO:0007669"/>
    <property type="project" value="TreeGrafter"/>
</dbReference>
<feature type="transmembrane region" description="Helical" evidence="5">
    <location>
        <begin position="212"/>
        <end position="231"/>
    </location>
</feature>
<dbReference type="PANTHER" id="PTHR39344">
    <property type="entry name" value="UPF0182 PROTEIN SLL1060"/>
    <property type="match status" value="1"/>
</dbReference>
<dbReference type="PANTHER" id="PTHR39344:SF1">
    <property type="entry name" value="UPF0182 PROTEIN SLL1060"/>
    <property type="match status" value="1"/>
</dbReference>
<dbReference type="GO" id="GO:0005886">
    <property type="term" value="C:plasma membrane"/>
    <property type="evidence" value="ECO:0007669"/>
    <property type="project" value="UniProtKB-SubCell"/>
</dbReference>
<name>A0A931F9R1_9FIRM</name>
<accession>A0A931F9R1</accession>
<evidence type="ECO:0000256" key="6">
    <source>
        <dbReference type="SAM" id="MobiDB-lite"/>
    </source>
</evidence>
<keyword evidence="4 5" id="KW-0472">Membrane</keyword>
<comment type="similarity">
    <text evidence="5">Belongs to the UPF0182 family.</text>
</comment>
<proteinExistence type="inferred from homology"/>
<evidence type="ECO:0000256" key="3">
    <source>
        <dbReference type="ARBA" id="ARBA00022989"/>
    </source>
</evidence>
<feature type="region of interest" description="Disordered" evidence="6">
    <location>
        <begin position="882"/>
        <end position="911"/>
    </location>
</feature>
<feature type="transmembrane region" description="Helical" evidence="5">
    <location>
        <begin position="285"/>
        <end position="306"/>
    </location>
</feature>
<keyword evidence="1 5" id="KW-1003">Cell membrane</keyword>
<dbReference type="InterPro" id="IPR005372">
    <property type="entry name" value="UPF0182"/>
</dbReference>
<feature type="transmembrane region" description="Helical" evidence="5">
    <location>
        <begin position="258"/>
        <end position="278"/>
    </location>
</feature>
<keyword evidence="2 5" id="KW-0812">Transmembrane</keyword>
<keyword evidence="8" id="KW-1185">Reference proteome</keyword>
<evidence type="ECO:0000313" key="7">
    <source>
        <dbReference type="EMBL" id="MBF8436754.1"/>
    </source>
</evidence>
<comment type="subcellular location">
    <subcellularLocation>
        <location evidence="5">Cell membrane</location>
        <topology evidence="5">Multi-pass membrane protein</topology>
    </subcellularLocation>
</comment>
<comment type="caution">
    <text evidence="7">The sequence shown here is derived from an EMBL/GenBank/DDBJ whole genome shotgun (WGS) entry which is preliminary data.</text>
</comment>
<protein>
    <recommendedName>
        <fullName evidence="5">UPF0182 protein I0Q91_06685</fullName>
    </recommendedName>
</protein>
<feature type="transmembrane region" description="Helical" evidence="5">
    <location>
        <begin position="7"/>
        <end position="29"/>
    </location>
</feature>
<keyword evidence="3 5" id="KW-1133">Transmembrane helix</keyword>
<evidence type="ECO:0000256" key="4">
    <source>
        <dbReference type="ARBA" id="ARBA00023136"/>
    </source>
</evidence>
<sequence length="959" mass="110307">MTNKRKIFIFSVLGILVLILAILAIGSRFFTDILWFGELGYLNAYFTRIIAQIGMRVAVGLIVFLFFYINLRYTKNDLMYLINMSNNDRVQSIFPDREIPILNWLNLQRLKYLFLGISIFIGVIFSNIGAANWETILKFINQSPTGQVDPIFGRDVSFYLFSLPVFELFREIAVIIIIFTIFVVGLIYLLSSGINSIDINNLKFNLSKSAKNHLIILLILYLITKAIDYRLQMYELMYSDRGVAFGASYTDINATLPGLRILMVLVILLTGLAIFSLFKKKYKLIAGVVGVWIIASVLLLNVYPGFVQRFQVEPNELGRETPYIEYNINMTQQAYNLDEVETTRFDLDNELTREDVDNNPEIFNNVRLWDPRPIQTTFSQLQELRQYYSFMDVDIDRYIIDDEYKQVLLSVREMNQSGLNPQAQTWVNQRLKYTHGMGVAMADVSASTAQGLPEMFIEDIPPRTDTDLVLDNPSVYYGESTAEYVIVNNLEEEFHYPDGGTNVYTNYSGNGGVQLDGYLKRALFSMRFNDIRIMLADDISPDSRMMFDRNIQERVNKIAPFLELDDDPYPVVADGKIYWIQDAYTFSNRYPYSEPINQNINYIRNSVKVVVDAYEGDVDFYIAEEDDPIVNTYSNIFPGLFKSLDEMPESLRPHVRYPADLFSIQAEVFKRYHMENPTVFYNQEDVWDIPNENYAGSTIPVEPYYISTRLPGEENVEFTLMIPFTPANRNNMVAWMAARSDGENYGEIKLFNFPRGELVYGPSQIESRIDQNAYISQLLSLWDQQGSRVIRGNLLVLPVENSIVYIEPIFLQAEAGALPELRRVIVGYNDMIAMEETLLDALDVVFGEAEPTQELDEEELEDEGLADVGIDVDADPVEEIEPSPEELEEMEEMEDTVDPTEDPEPDPVEIDDIEDPELINEIINVYNQAQQAIQQGDWQSYGQQMDRLEELLRELEVSQ</sequence>
<evidence type="ECO:0000313" key="8">
    <source>
        <dbReference type="Proteomes" id="UP000621436"/>
    </source>
</evidence>
<reference evidence="7" key="1">
    <citation type="submission" date="2020-11" db="EMBL/GenBank/DDBJ databases">
        <title>Halonatronomonas betainensis gen. nov., sp. nov. a novel haloalkaliphilic representative of the family Halanaerobiacae capable of betaine degradation.</title>
        <authorList>
            <person name="Boltyanskaya Y."/>
            <person name="Kevbrin V."/>
            <person name="Detkova E."/>
            <person name="Grouzdev D.S."/>
            <person name="Koziaeva V."/>
            <person name="Zhilina T."/>
        </authorList>
    </citation>
    <scope>NUCLEOTIDE SEQUENCE</scope>
    <source>
        <strain evidence="7">Z-7014</strain>
    </source>
</reference>
<dbReference type="Pfam" id="PF03699">
    <property type="entry name" value="UPF0182"/>
    <property type="match status" value="1"/>
</dbReference>
<evidence type="ECO:0000256" key="1">
    <source>
        <dbReference type="ARBA" id="ARBA00022475"/>
    </source>
</evidence>
<dbReference type="HAMAP" id="MF_01600">
    <property type="entry name" value="UPF0182"/>
    <property type="match status" value="1"/>
</dbReference>
<evidence type="ECO:0000256" key="2">
    <source>
        <dbReference type="ARBA" id="ARBA00022692"/>
    </source>
</evidence>
<gene>
    <name evidence="7" type="ORF">I0Q91_06685</name>
</gene>
<dbReference type="Proteomes" id="UP000621436">
    <property type="component" value="Unassembled WGS sequence"/>
</dbReference>
<feature type="transmembrane region" description="Helical" evidence="5">
    <location>
        <begin position="49"/>
        <end position="69"/>
    </location>
</feature>
<dbReference type="AlphaFoldDB" id="A0A931F9R1"/>
<dbReference type="RefSeq" id="WP_270453665.1">
    <property type="nucleotide sequence ID" value="NZ_JADPIE010000003.1"/>
</dbReference>
<dbReference type="EMBL" id="JADPIE010000003">
    <property type="protein sequence ID" value="MBF8436754.1"/>
    <property type="molecule type" value="Genomic_DNA"/>
</dbReference>
<evidence type="ECO:0000256" key="5">
    <source>
        <dbReference type="HAMAP-Rule" id="MF_01600"/>
    </source>
</evidence>
<feature type="transmembrane region" description="Helical" evidence="5">
    <location>
        <begin position="172"/>
        <end position="191"/>
    </location>
</feature>
<organism evidence="7 8">
    <name type="scientific">Halonatronomonas betaini</name>
    <dbReference type="NCBI Taxonomy" id="2778430"/>
    <lineage>
        <taxon>Bacteria</taxon>
        <taxon>Bacillati</taxon>
        <taxon>Bacillota</taxon>
        <taxon>Clostridia</taxon>
        <taxon>Halanaerobiales</taxon>
        <taxon>Halarsenatibacteraceae</taxon>
        <taxon>Halonatronomonas</taxon>
    </lineage>
</organism>